<feature type="active site" description="Proton acceptor" evidence="4">
    <location>
        <position position="184"/>
    </location>
</feature>
<dbReference type="PANTHER" id="PTHR37167">
    <property type="entry name" value="1,4-DIHYDROXY-6-NAPHTOATE SYNTHASE"/>
    <property type="match status" value="1"/>
</dbReference>
<evidence type="ECO:0000313" key="5">
    <source>
        <dbReference type="EMBL" id="BAH77072.1"/>
    </source>
</evidence>
<dbReference type="KEGG" id="dma:DMR_35810"/>
<dbReference type="GO" id="GO:0016830">
    <property type="term" value="F:carbon-carbon lyase activity"/>
    <property type="evidence" value="ECO:0007669"/>
    <property type="project" value="UniProtKB-UniRule"/>
</dbReference>
<dbReference type="EC" id="4.1.99.29" evidence="4"/>
<keyword evidence="6" id="KW-1185">Reference proteome</keyword>
<name>C4XLD3_SOLM1</name>
<comment type="pathway">
    <text evidence="1 4">Quinol/quinone metabolism; menaquinone biosynthesis.</text>
</comment>
<evidence type="ECO:0000256" key="3">
    <source>
        <dbReference type="ARBA" id="ARBA00023239"/>
    </source>
</evidence>
<evidence type="ECO:0000256" key="4">
    <source>
        <dbReference type="HAMAP-Rule" id="MF_00996"/>
    </source>
</evidence>
<comment type="similarity">
    <text evidence="4">Belongs to the MqnA/MqnD family. MqnD subfamily.</text>
</comment>
<keyword evidence="3 4" id="KW-0456">Lyase</keyword>
<evidence type="ECO:0000256" key="2">
    <source>
        <dbReference type="ARBA" id="ARBA00022428"/>
    </source>
</evidence>
<gene>
    <name evidence="4" type="primary">mqnD</name>
    <name evidence="5" type="ordered locus">DMR_35810</name>
</gene>
<evidence type="ECO:0000256" key="1">
    <source>
        <dbReference type="ARBA" id="ARBA00004863"/>
    </source>
</evidence>
<dbReference type="GO" id="GO:0009234">
    <property type="term" value="P:menaquinone biosynthetic process"/>
    <property type="evidence" value="ECO:0007669"/>
    <property type="project" value="UniProtKB-UniRule"/>
</dbReference>
<reference evidence="5 6" key="1">
    <citation type="journal article" date="2009" name="Genome Res.">
        <title>Whole genome sequence of Desulfovibrio magneticus strain RS-1 revealed common gene clusters in magnetotactic bacteria.</title>
        <authorList>
            <person name="Nakazawa H."/>
            <person name="Arakaki A."/>
            <person name="Narita-Yamada S."/>
            <person name="Yashiro I."/>
            <person name="Jinno K."/>
            <person name="Aoki N."/>
            <person name="Tsuruyama A."/>
            <person name="Okamura Y."/>
            <person name="Tanikawa S."/>
            <person name="Fujita N."/>
            <person name="Takeyama H."/>
            <person name="Matsunaga T."/>
        </authorList>
    </citation>
    <scope>NUCLEOTIDE SEQUENCE [LARGE SCALE GENOMIC DNA]</scope>
    <source>
        <strain evidence="6">ATCC 700980 / DSM 13731 / RS-1</strain>
    </source>
</reference>
<keyword evidence="2 4" id="KW-0474">Menaquinone biosynthesis</keyword>
<sequence>MRPFSGNRRKPVIFHKRYCRIFYGTHREAAMDAVSFAISPCPNDVVIFGAVILGRAGLPDRRATFAFEDVETLNEAALAGTYDVVKVSAAMAAPLAGDYAVLSSGGAFGFGAGPKLVTAKGFAGRPRTVAVPGLRTTAATLLRAALAEDRPGLPVPDAAFLPVRYDGIVEAVASGRAEAGLLIHETALAAAGHGLAVTLDLGVWWQGQMPDVPVPLGVILARKSLGHERIAALGALLRQSLITAREEPGLVAPLVRLFAREIDQQVIDAHIKAYVGELSLDMGELGRAALARLAGLAEAGK</sequence>
<dbReference type="Pfam" id="PF02621">
    <property type="entry name" value="VitK2_biosynth"/>
    <property type="match status" value="1"/>
</dbReference>
<dbReference type="AlphaFoldDB" id="C4XLD3"/>
<feature type="binding site" evidence="4">
    <location>
        <begin position="86"/>
        <end position="88"/>
    </location>
    <ligand>
        <name>substrate</name>
    </ligand>
</feature>
<dbReference type="InterPro" id="IPR030869">
    <property type="entry name" value="MqnD"/>
</dbReference>
<dbReference type="Gene3D" id="3.40.190.10">
    <property type="entry name" value="Periplasmic binding protein-like II"/>
    <property type="match status" value="2"/>
</dbReference>
<accession>C4XLD3</accession>
<dbReference type="HAMAP" id="MF_00996">
    <property type="entry name" value="MqnD"/>
    <property type="match status" value="1"/>
</dbReference>
<dbReference type="HOGENOM" id="CLU_070326_0_0_7"/>
<proteinExistence type="inferred from homology"/>
<dbReference type="Proteomes" id="UP000009071">
    <property type="component" value="Chromosome"/>
</dbReference>
<dbReference type="PANTHER" id="PTHR37167:SF1">
    <property type="entry name" value="1,4-DIHYDROXY-6-NAPHTOATE SYNTHASE"/>
    <property type="match status" value="1"/>
</dbReference>
<comment type="function">
    <text evidence="4">Catalyzes the conversion of cyclic dehypoxanthine futalosine (cyclic DHFL) into 1,4-dihydroxy-6-naphthoate, a step in the biosynthesis of menaquinone (MK, vitamin K2).</text>
</comment>
<dbReference type="UniPathway" id="UPA00079"/>
<protein>
    <recommendedName>
        <fullName evidence="4">1,4-dihydroxy-6-naphtoate synthase</fullName>
        <ecNumber evidence="4">4.1.99.29</ecNumber>
    </recommendedName>
    <alternativeName>
        <fullName evidence="4">Menaquinone biosynthetic enzyme MqnD</fullName>
    </alternativeName>
</protein>
<comment type="catalytic activity">
    <reaction evidence="4">
        <text>cyclic dehypoxanthinylfutalosinate = 1,4-dihydroxy-6-naphthoate + dihydroxyacetone</text>
        <dbReference type="Rhea" id="RHEA:33087"/>
        <dbReference type="ChEBI" id="CHEBI:16016"/>
        <dbReference type="ChEBI" id="CHEBI:64254"/>
        <dbReference type="ChEBI" id="CHEBI:64270"/>
        <dbReference type="EC" id="4.1.99.29"/>
    </reaction>
</comment>
<feature type="binding site" evidence="4">
    <location>
        <begin position="137"/>
        <end position="138"/>
    </location>
    <ligand>
        <name>substrate</name>
    </ligand>
</feature>
<organism evidence="5 6">
    <name type="scientific">Solidesulfovibrio magneticus (strain ATCC 700980 / DSM 13731 / RS-1)</name>
    <name type="common">Desulfovibrio magneticus</name>
    <dbReference type="NCBI Taxonomy" id="573370"/>
    <lineage>
        <taxon>Bacteria</taxon>
        <taxon>Pseudomonadati</taxon>
        <taxon>Thermodesulfobacteriota</taxon>
        <taxon>Desulfovibrionia</taxon>
        <taxon>Desulfovibrionales</taxon>
        <taxon>Desulfovibrionaceae</taxon>
        <taxon>Solidesulfovibrio</taxon>
    </lineage>
</organism>
<dbReference type="eggNOG" id="COG2107">
    <property type="taxonomic scope" value="Bacteria"/>
</dbReference>
<dbReference type="EMBL" id="AP010904">
    <property type="protein sequence ID" value="BAH77072.1"/>
    <property type="molecule type" value="Genomic_DNA"/>
</dbReference>
<dbReference type="SUPFAM" id="SSF53850">
    <property type="entry name" value="Periplasmic binding protein-like II"/>
    <property type="match status" value="1"/>
</dbReference>
<dbReference type="STRING" id="573370.DMR_35810"/>
<dbReference type="InterPro" id="IPR003773">
    <property type="entry name" value="Menaquinone_biosynth"/>
</dbReference>
<evidence type="ECO:0000313" key="6">
    <source>
        <dbReference type="Proteomes" id="UP000009071"/>
    </source>
</evidence>